<dbReference type="InterPro" id="IPR050411">
    <property type="entry name" value="AlphaKG_dependent_hydroxylases"/>
</dbReference>
<dbReference type="InterPro" id="IPR003819">
    <property type="entry name" value="TauD/TfdA-like"/>
</dbReference>
<organism evidence="4 5">
    <name type="scientific">Purpureocillium lavendulum</name>
    <dbReference type="NCBI Taxonomy" id="1247861"/>
    <lineage>
        <taxon>Eukaryota</taxon>
        <taxon>Fungi</taxon>
        <taxon>Dikarya</taxon>
        <taxon>Ascomycota</taxon>
        <taxon>Pezizomycotina</taxon>
        <taxon>Sordariomycetes</taxon>
        <taxon>Hypocreomycetidae</taxon>
        <taxon>Hypocreales</taxon>
        <taxon>Ophiocordycipitaceae</taxon>
        <taxon>Purpureocillium</taxon>
    </lineage>
</organism>
<evidence type="ECO:0000259" key="3">
    <source>
        <dbReference type="Pfam" id="PF02668"/>
    </source>
</evidence>
<dbReference type="SUPFAM" id="SSF51197">
    <property type="entry name" value="Clavaminate synthase-like"/>
    <property type="match status" value="1"/>
</dbReference>
<keyword evidence="1" id="KW-0560">Oxidoreductase</keyword>
<keyword evidence="5" id="KW-1185">Reference proteome</keyword>
<accession>A0AB34G739</accession>
<proteinExistence type="predicted"/>
<dbReference type="PANTHER" id="PTHR10696">
    <property type="entry name" value="GAMMA-BUTYROBETAINE HYDROXYLASE-RELATED"/>
    <property type="match status" value="1"/>
</dbReference>
<dbReference type="Gene3D" id="3.60.130.10">
    <property type="entry name" value="Clavaminate synthase-like"/>
    <property type="match status" value="1"/>
</dbReference>
<dbReference type="Proteomes" id="UP001163105">
    <property type="component" value="Unassembled WGS sequence"/>
</dbReference>
<dbReference type="GO" id="GO:0051213">
    <property type="term" value="F:dioxygenase activity"/>
    <property type="evidence" value="ECO:0007669"/>
    <property type="project" value="UniProtKB-KW"/>
</dbReference>
<dbReference type="InterPro" id="IPR042098">
    <property type="entry name" value="TauD-like_sf"/>
</dbReference>
<keyword evidence="4" id="KW-0223">Dioxygenase</keyword>
<feature type="region of interest" description="Disordered" evidence="2">
    <location>
        <begin position="1"/>
        <end position="26"/>
    </location>
</feature>
<evidence type="ECO:0000256" key="2">
    <source>
        <dbReference type="SAM" id="MobiDB-lite"/>
    </source>
</evidence>
<dbReference type="PANTHER" id="PTHR10696:SF49">
    <property type="entry name" value="TAUD_TFDA-LIKE DOMAIN-CONTAINING PROTEIN"/>
    <property type="match status" value="1"/>
</dbReference>
<comment type="caution">
    <text evidence="4">The sequence shown here is derived from an EMBL/GenBank/DDBJ whole genome shotgun (WGS) entry which is preliminary data.</text>
</comment>
<evidence type="ECO:0000313" key="4">
    <source>
        <dbReference type="EMBL" id="KAJ6446010.1"/>
    </source>
</evidence>
<dbReference type="EMBL" id="JAQHRD010000001">
    <property type="protein sequence ID" value="KAJ6446010.1"/>
    <property type="molecule type" value="Genomic_DNA"/>
</dbReference>
<evidence type="ECO:0000313" key="5">
    <source>
        <dbReference type="Proteomes" id="UP001163105"/>
    </source>
</evidence>
<reference evidence="4" key="1">
    <citation type="submission" date="2023-01" db="EMBL/GenBank/DDBJ databases">
        <title>The growth and conidiation of Purpureocillium lavendulum are regulated by nitrogen source and histone H3K14 acetylation.</title>
        <authorList>
            <person name="Tang P."/>
            <person name="Han J."/>
            <person name="Zhang C."/>
            <person name="Tang P."/>
            <person name="Qi F."/>
            <person name="Zhang K."/>
            <person name="Liang L."/>
        </authorList>
    </citation>
    <scope>NUCLEOTIDE SEQUENCE</scope>
    <source>
        <strain evidence="4">YMF1.00683</strain>
    </source>
</reference>
<feature type="domain" description="TauD/TfdA-like" evidence="3">
    <location>
        <begin position="106"/>
        <end position="353"/>
    </location>
</feature>
<sequence length="401" mass="44568">MNVETLAPSKADNGARNDSTMAYSGTGPVIGPRVQSGLSMTFAPTINDAPTLPIGFPEVLDSPMAWTGSHFAEHSKFILHLDETDVAEAEEALEHFKSLGHDGDVMSRESFPLRNLGPRLDQLRRNLYEGTGFGLVRGLDPQKYAVEDLTMLHLGIQCYIANRQGRQDKKGNMLVHIVADNSSKERANHHRHSTAPITFHNEEAGDIISWLTRSTAATGGKCIIASAYTVYNVLAASRPDLVRALARSDWPFALPRFQCRPVIFYHKGRLVTNFGRTALLGSASYARPARLPKLTVTQKEALDAYENVARATQLEIATQAGDIHFINNLAVLHRREGFVDGEAPTERRHLVRMRLRDDEMGWAIPADLSLEWSKAFAPGRARTWHLEPMPDGFFPLRTQPN</sequence>
<evidence type="ECO:0000256" key="1">
    <source>
        <dbReference type="ARBA" id="ARBA00023002"/>
    </source>
</evidence>
<name>A0AB34G739_9HYPO</name>
<gene>
    <name evidence="4" type="ORF">O9K51_00777</name>
</gene>
<dbReference type="Pfam" id="PF02668">
    <property type="entry name" value="TauD"/>
    <property type="match status" value="1"/>
</dbReference>
<protein>
    <submittedName>
        <fullName evidence="4">TfdA family Taurine catabolism dioxygenase TauD</fullName>
    </submittedName>
</protein>
<dbReference type="AlphaFoldDB" id="A0AB34G739"/>